<keyword evidence="4 6" id="KW-0472">Membrane</keyword>
<proteinExistence type="inferred from homology"/>
<dbReference type="PANTHER" id="PTHR43229:SF2">
    <property type="entry name" value="NODULATION PROTEIN J"/>
    <property type="match status" value="1"/>
</dbReference>
<dbReference type="Proteomes" id="UP000326702">
    <property type="component" value="Chromosome"/>
</dbReference>
<keyword evidence="3 6" id="KW-1133">Transmembrane helix</keyword>
<dbReference type="InterPro" id="IPR047817">
    <property type="entry name" value="ABC2_TM_bact-type"/>
</dbReference>
<keyword evidence="6" id="KW-1003">Cell membrane</keyword>
<dbReference type="RefSeq" id="WP_036947292.1">
    <property type="nucleotide sequence ID" value="NZ_BAABIH010000008.1"/>
</dbReference>
<dbReference type="GO" id="GO:0140359">
    <property type="term" value="F:ABC-type transporter activity"/>
    <property type="evidence" value="ECO:0007669"/>
    <property type="project" value="InterPro"/>
</dbReference>
<dbReference type="PRINTS" id="PR00164">
    <property type="entry name" value="ABC2TRNSPORT"/>
</dbReference>
<dbReference type="InterPro" id="IPR051784">
    <property type="entry name" value="Nod_factor_ABC_transporter"/>
</dbReference>
<feature type="transmembrane region" description="Helical" evidence="6">
    <location>
        <begin position="76"/>
        <end position="102"/>
    </location>
</feature>
<dbReference type="GO" id="GO:0046677">
    <property type="term" value="P:response to antibiotic"/>
    <property type="evidence" value="ECO:0007669"/>
    <property type="project" value="UniProtKB-KW"/>
</dbReference>
<sequence length="277" mass="30093">MSTTTLPDGAAPEAPVRRLGAWYVAEYRLRAMKAYGWTIVVGGLGSPLLYLLGLGMGLATFIETPVASGPHGPVDYVVFVAPALLVTAAISVATEEFTYVIMEGFRWRKLFWGVNATPVEPSQLAGGIVIAVLVRMLFTTVAYAVLALAFGALGHPWTVLVLPFVGILGGLAFGLPLMAYSAGLTEDKGQFAIVQRFIFTPMFLFSGTFYPLSTLPGWLHWIGWVSPLWHATQLGRVISYGESEPGWLITVHVVVLVGLIIGGWLGVRRRFTRRLRA</sequence>
<evidence type="ECO:0000259" key="7">
    <source>
        <dbReference type="PROSITE" id="PS51012"/>
    </source>
</evidence>
<keyword evidence="6" id="KW-0813">Transport</keyword>
<dbReference type="GO" id="GO:0043190">
    <property type="term" value="C:ATP-binding cassette (ABC) transporter complex"/>
    <property type="evidence" value="ECO:0007669"/>
    <property type="project" value="InterPro"/>
</dbReference>
<feature type="transmembrane region" description="Helical" evidence="6">
    <location>
        <begin position="246"/>
        <end position="267"/>
    </location>
</feature>
<dbReference type="InterPro" id="IPR000412">
    <property type="entry name" value="ABC_2_transport"/>
</dbReference>
<evidence type="ECO:0000313" key="8">
    <source>
        <dbReference type="EMBL" id="QFU99406.1"/>
    </source>
</evidence>
<dbReference type="PROSITE" id="PS51012">
    <property type="entry name" value="ABC_TM2"/>
    <property type="match status" value="1"/>
</dbReference>
<keyword evidence="2 6" id="KW-0812">Transmembrane</keyword>
<comment type="similarity">
    <text evidence="6">Belongs to the ABC-2 integral membrane protein family.</text>
</comment>
<evidence type="ECO:0000256" key="4">
    <source>
        <dbReference type="ARBA" id="ARBA00023136"/>
    </source>
</evidence>
<feature type="domain" description="ABC transmembrane type-2" evidence="7">
    <location>
        <begin position="38"/>
        <end position="269"/>
    </location>
</feature>
<name>A0A5P9QDS4_9MICO</name>
<feature type="transmembrane region" description="Helical" evidence="6">
    <location>
        <begin position="157"/>
        <end position="179"/>
    </location>
</feature>
<dbReference type="PANTHER" id="PTHR43229">
    <property type="entry name" value="NODULATION PROTEIN J"/>
    <property type="match status" value="1"/>
</dbReference>
<gene>
    <name evidence="8" type="ORF">KDY119_02936</name>
</gene>
<feature type="transmembrane region" description="Helical" evidence="6">
    <location>
        <begin position="34"/>
        <end position="56"/>
    </location>
</feature>
<reference evidence="8 9" key="1">
    <citation type="submission" date="2019-10" db="EMBL/GenBank/DDBJ databases">
        <title>Genome sequence of Luteimicrobium xylanilyticum HY-24.</title>
        <authorList>
            <person name="Kim D.Y."/>
            <person name="Park H.-Y."/>
        </authorList>
    </citation>
    <scope>NUCLEOTIDE SEQUENCE [LARGE SCALE GENOMIC DNA]</scope>
    <source>
        <strain evidence="8 9">HY-24</strain>
    </source>
</reference>
<protein>
    <recommendedName>
        <fullName evidence="6">Transport permease protein</fullName>
    </recommendedName>
</protein>
<comment type="subcellular location">
    <subcellularLocation>
        <location evidence="6">Cell membrane</location>
        <topology evidence="6">Multi-pass membrane protein</topology>
    </subcellularLocation>
    <subcellularLocation>
        <location evidence="1">Membrane</location>
        <topology evidence="1">Multi-pass membrane protein</topology>
    </subcellularLocation>
</comment>
<feature type="transmembrane region" description="Helical" evidence="6">
    <location>
        <begin position="123"/>
        <end position="151"/>
    </location>
</feature>
<dbReference type="Pfam" id="PF01061">
    <property type="entry name" value="ABC2_membrane"/>
    <property type="match status" value="1"/>
</dbReference>
<organism evidence="8 9">
    <name type="scientific">Luteimicrobium xylanilyticum</name>
    <dbReference type="NCBI Taxonomy" id="1133546"/>
    <lineage>
        <taxon>Bacteria</taxon>
        <taxon>Bacillati</taxon>
        <taxon>Actinomycetota</taxon>
        <taxon>Actinomycetes</taxon>
        <taxon>Micrococcales</taxon>
        <taxon>Luteimicrobium</taxon>
    </lineage>
</organism>
<dbReference type="InterPro" id="IPR013525">
    <property type="entry name" value="ABC2_TM"/>
</dbReference>
<evidence type="ECO:0000256" key="3">
    <source>
        <dbReference type="ARBA" id="ARBA00022989"/>
    </source>
</evidence>
<comment type="caution">
    <text evidence="6">Lacks conserved residue(s) required for the propagation of feature annotation.</text>
</comment>
<dbReference type="KEGG" id="lxl:KDY119_02936"/>
<evidence type="ECO:0000256" key="2">
    <source>
        <dbReference type="ARBA" id="ARBA00022692"/>
    </source>
</evidence>
<evidence type="ECO:0000256" key="1">
    <source>
        <dbReference type="ARBA" id="ARBA00004141"/>
    </source>
</evidence>
<dbReference type="EMBL" id="CP045529">
    <property type="protein sequence ID" value="QFU99406.1"/>
    <property type="molecule type" value="Genomic_DNA"/>
</dbReference>
<keyword evidence="9" id="KW-1185">Reference proteome</keyword>
<evidence type="ECO:0000313" key="9">
    <source>
        <dbReference type="Proteomes" id="UP000326702"/>
    </source>
</evidence>
<dbReference type="AlphaFoldDB" id="A0A5P9QDS4"/>
<keyword evidence="5" id="KW-0046">Antibiotic resistance</keyword>
<evidence type="ECO:0000256" key="6">
    <source>
        <dbReference type="RuleBase" id="RU361157"/>
    </source>
</evidence>
<dbReference type="OrthoDB" id="9778589at2"/>
<accession>A0A5P9QDS4</accession>
<dbReference type="PIRSF" id="PIRSF006648">
    <property type="entry name" value="DrrB"/>
    <property type="match status" value="1"/>
</dbReference>
<evidence type="ECO:0000256" key="5">
    <source>
        <dbReference type="ARBA" id="ARBA00023251"/>
    </source>
</evidence>